<evidence type="ECO:0000256" key="6">
    <source>
        <dbReference type="ARBA" id="ARBA00023180"/>
    </source>
</evidence>
<dbReference type="InterPro" id="IPR051697">
    <property type="entry name" value="Patched_domain-protein"/>
</dbReference>
<feature type="transmembrane region" description="Helical" evidence="7">
    <location>
        <begin position="330"/>
        <end position="352"/>
    </location>
</feature>
<feature type="transmembrane region" description="Helical" evidence="7">
    <location>
        <begin position="294"/>
        <end position="318"/>
    </location>
</feature>
<feature type="transmembrane region" description="Helical" evidence="7">
    <location>
        <begin position="358"/>
        <end position="379"/>
    </location>
</feature>
<evidence type="ECO:0000256" key="1">
    <source>
        <dbReference type="ARBA" id="ARBA00004141"/>
    </source>
</evidence>
<feature type="transmembrane region" description="Helical" evidence="7">
    <location>
        <begin position="727"/>
        <end position="746"/>
    </location>
</feature>
<dbReference type="PANTHER" id="PTHR10796:SF103">
    <property type="entry name" value="SSD DOMAIN-CONTAINING PROTEIN"/>
    <property type="match status" value="1"/>
</dbReference>
<dbReference type="PROSITE" id="PS50156">
    <property type="entry name" value="SSD"/>
    <property type="match status" value="1"/>
</dbReference>
<evidence type="ECO:0000256" key="7">
    <source>
        <dbReference type="SAM" id="Phobius"/>
    </source>
</evidence>
<name>A0A016UAL7_9BILA</name>
<dbReference type="Proteomes" id="UP000024635">
    <property type="component" value="Unassembled WGS sequence"/>
</dbReference>
<dbReference type="EMBL" id="JARK01001386">
    <property type="protein sequence ID" value="EYC11613.1"/>
    <property type="molecule type" value="Genomic_DNA"/>
</dbReference>
<reference evidence="10" key="1">
    <citation type="journal article" date="2015" name="Nat. Genet.">
        <title>The genome and transcriptome of the zoonotic hookworm Ancylostoma ceylanicum identify infection-specific gene families.</title>
        <authorList>
            <person name="Schwarz E.M."/>
            <person name="Hu Y."/>
            <person name="Antoshechkin I."/>
            <person name="Miller M.M."/>
            <person name="Sternberg P.W."/>
            <person name="Aroian R.V."/>
        </authorList>
    </citation>
    <scope>NUCLEOTIDE SEQUENCE</scope>
    <source>
        <strain evidence="10">HY135</strain>
    </source>
</reference>
<comment type="similarity">
    <text evidence="2">Belongs to the patched family.</text>
</comment>
<proteinExistence type="inferred from homology"/>
<organism evidence="9 10">
    <name type="scientific">Ancylostoma ceylanicum</name>
    <dbReference type="NCBI Taxonomy" id="53326"/>
    <lineage>
        <taxon>Eukaryota</taxon>
        <taxon>Metazoa</taxon>
        <taxon>Ecdysozoa</taxon>
        <taxon>Nematoda</taxon>
        <taxon>Chromadorea</taxon>
        <taxon>Rhabditida</taxon>
        <taxon>Rhabditina</taxon>
        <taxon>Rhabditomorpha</taxon>
        <taxon>Strongyloidea</taxon>
        <taxon>Ancylostomatidae</taxon>
        <taxon>Ancylostomatinae</taxon>
        <taxon>Ancylostoma</taxon>
    </lineage>
</organism>
<dbReference type="AlphaFoldDB" id="A0A016UAL7"/>
<keyword evidence="4 7" id="KW-1133">Transmembrane helix</keyword>
<evidence type="ECO:0000259" key="8">
    <source>
        <dbReference type="PROSITE" id="PS50156"/>
    </source>
</evidence>
<evidence type="ECO:0000313" key="9">
    <source>
        <dbReference type="EMBL" id="EYC11613.1"/>
    </source>
</evidence>
<comment type="caution">
    <text evidence="9">The sequence shown here is derived from an EMBL/GenBank/DDBJ whole genome shotgun (WGS) entry which is preliminary data.</text>
</comment>
<evidence type="ECO:0000313" key="10">
    <source>
        <dbReference type="Proteomes" id="UP000024635"/>
    </source>
</evidence>
<sequence>MFLAPRICADRIILGMDFRKSAKFIRRRRTSKQSTSCVTHKPQENFPVMRPLERFFYVYGDFLARHPWPFIIIPTLLTIISSYGMVYFHSQDDIWDIYAPLDGLARVEEKALLPFEYASGSHHYRMQVLVTKKDGGNVLTMEALEEMNEVQKFITENVTASNGVKDYYYQDFCGVYCADSNSAVIAFLQTALASAGMSSMRLTFPTAQALQKRVFLGYSLGDLKYSRERPDEVEQAGLVILHYMVDTSLPNGRALAQDFESKLRRIFVTLTESSRDLEYGLLSRAREMKEQRDITIVALPFLGLTVLILVAFMLVTLIDFPLYRSQYMESLIGVFSPAMALWTTGGFLFWLGFPFSNILTVVPFLVIVIGIDDAFLVLAGWRQSTKGAPLEQRIAESVSISGASVTVTSVTDVLCFAIGLFANMPVVQLFCLFTSLALFVDFIYQMTFFTAVMSFIVRRQIRLDAKAIESKEEVPSIEKLKAKLGEKAVFSIMMPVFTPPPVPTKPPKSRLEIFIDWLHTKTAKALVLLVFFAHIGISSFLATKVSTDFDMENLYLEGSPLTEISRKMQDFVLREAFVVNFAVKPMPDFQNATIREKFEEMISHLERIPKYGAGPESTVLWTREYNNAIAFWGEEEDFWSPETMLKTYREYGLEDKFILSKTLKDGSEVMDGFYFIISYHNMTSFLEVEDLMEQRRAIIASYPFHVLSHHPLEKVPTESAASAPKNFLQTAVSAVVLMSILVLLFVMNWEAIISVVVSIVSICLGIIAYLHLWGVNLDAVSLISILMSVGFSVDYSAHVCYHYFAHSTEECKDHKSESSSVESGSSSSSESINKSLKKSIREHSVKRLVATLHGVGWPVVQSGLSTVMGMFPLMFVRAYVVAVFWKTVLLVGLLGMFHALLLLPVIFILTEDLKRLLRFR</sequence>
<dbReference type="GO" id="GO:0018996">
    <property type="term" value="P:molting cycle, collagen and cuticulin-based cuticle"/>
    <property type="evidence" value="ECO:0007669"/>
    <property type="project" value="TreeGrafter"/>
</dbReference>
<feature type="domain" description="SSD" evidence="8">
    <location>
        <begin position="298"/>
        <end position="455"/>
    </location>
</feature>
<gene>
    <name evidence="9" type="primary">Acey_s0050.g2005</name>
    <name evidence="9" type="synonym">Acey-ptr-20</name>
    <name evidence="9" type="ORF">Y032_0050g2005</name>
</gene>
<keyword evidence="5 7" id="KW-0472">Membrane</keyword>
<keyword evidence="10" id="KW-1185">Reference proteome</keyword>
<dbReference type="InterPro" id="IPR000731">
    <property type="entry name" value="SSD"/>
</dbReference>
<accession>A0A016UAL7</accession>
<dbReference type="SUPFAM" id="SSF82866">
    <property type="entry name" value="Multidrug efflux transporter AcrB transmembrane domain"/>
    <property type="match status" value="2"/>
</dbReference>
<evidence type="ECO:0000256" key="4">
    <source>
        <dbReference type="ARBA" id="ARBA00022989"/>
    </source>
</evidence>
<evidence type="ECO:0000256" key="3">
    <source>
        <dbReference type="ARBA" id="ARBA00022692"/>
    </source>
</evidence>
<dbReference type="InterPro" id="IPR003392">
    <property type="entry name" value="PTHD_SSD"/>
</dbReference>
<evidence type="ECO:0000256" key="5">
    <source>
        <dbReference type="ARBA" id="ARBA00023136"/>
    </source>
</evidence>
<dbReference type="Gene3D" id="1.20.1640.10">
    <property type="entry name" value="Multidrug efflux transporter AcrB transmembrane domain"/>
    <property type="match status" value="2"/>
</dbReference>
<keyword evidence="3 7" id="KW-0812">Transmembrane</keyword>
<keyword evidence="6" id="KW-0325">Glycoprotein</keyword>
<feature type="transmembrane region" description="Helical" evidence="7">
    <location>
        <begin position="753"/>
        <end position="773"/>
    </location>
</feature>
<feature type="transmembrane region" description="Helical" evidence="7">
    <location>
        <begin position="848"/>
        <end position="871"/>
    </location>
</feature>
<protein>
    <recommendedName>
        <fullName evidence="8">SSD domain-containing protein</fullName>
    </recommendedName>
</protein>
<dbReference type="OrthoDB" id="6510177at2759"/>
<feature type="transmembrane region" description="Helical" evidence="7">
    <location>
        <begin position="427"/>
        <end position="457"/>
    </location>
</feature>
<feature type="transmembrane region" description="Helical" evidence="7">
    <location>
        <begin position="525"/>
        <end position="543"/>
    </location>
</feature>
<evidence type="ECO:0000256" key="2">
    <source>
        <dbReference type="ARBA" id="ARBA00005585"/>
    </source>
</evidence>
<dbReference type="GO" id="GO:0006897">
    <property type="term" value="P:endocytosis"/>
    <property type="evidence" value="ECO:0007669"/>
    <property type="project" value="TreeGrafter"/>
</dbReference>
<feature type="transmembrane region" description="Helical" evidence="7">
    <location>
        <begin position="883"/>
        <end position="910"/>
    </location>
</feature>
<feature type="transmembrane region" description="Helical" evidence="7">
    <location>
        <begin position="400"/>
        <end position="421"/>
    </location>
</feature>
<dbReference type="GO" id="GO:0005886">
    <property type="term" value="C:plasma membrane"/>
    <property type="evidence" value="ECO:0007669"/>
    <property type="project" value="TreeGrafter"/>
</dbReference>
<comment type="subcellular location">
    <subcellularLocation>
        <location evidence="1">Membrane</location>
        <topology evidence="1">Multi-pass membrane protein</topology>
    </subcellularLocation>
</comment>
<dbReference type="GO" id="GO:0030659">
    <property type="term" value="C:cytoplasmic vesicle membrane"/>
    <property type="evidence" value="ECO:0007669"/>
    <property type="project" value="TreeGrafter"/>
</dbReference>
<dbReference type="PANTHER" id="PTHR10796">
    <property type="entry name" value="PATCHED-RELATED"/>
    <property type="match status" value="1"/>
</dbReference>
<dbReference type="Pfam" id="PF02460">
    <property type="entry name" value="Patched"/>
    <property type="match status" value="1"/>
</dbReference>